<feature type="region of interest" description="Disordered" evidence="1">
    <location>
        <begin position="111"/>
        <end position="197"/>
    </location>
</feature>
<gene>
    <name evidence="2" type="ORF">BE221DRAFT_194340</name>
</gene>
<organism evidence="2">
    <name type="scientific">Ostreococcus tauri</name>
    <name type="common">Marine green alga</name>
    <dbReference type="NCBI Taxonomy" id="70448"/>
    <lineage>
        <taxon>Eukaryota</taxon>
        <taxon>Viridiplantae</taxon>
        <taxon>Chlorophyta</taxon>
        <taxon>Mamiellophyceae</taxon>
        <taxon>Mamiellales</taxon>
        <taxon>Bathycoccaceae</taxon>
        <taxon>Ostreococcus</taxon>
    </lineage>
</organism>
<feature type="compositionally biased region" description="Polar residues" evidence="1">
    <location>
        <begin position="126"/>
        <end position="142"/>
    </location>
</feature>
<protein>
    <submittedName>
        <fullName evidence="2">Uncharacterized protein</fullName>
    </submittedName>
</protein>
<feature type="region of interest" description="Disordered" evidence="1">
    <location>
        <begin position="462"/>
        <end position="494"/>
    </location>
</feature>
<dbReference type="AlphaFoldDB" id="A0A1Y5I636"/>
<evidence type="ECO:0000256" key="1">
    <source>
        <dbReference type="SAM" id="MobiDB-lite"/>
    </source>
</evidence>
<evidence type="ECO:0000313" key="2">
    <source>
        <dbReference type="EMBL" id="OUS44167.1"/>
    </source>
</evidence>
<feature type="compositionally biased region" description="Low complexity" evidence="1">
    <location>
        <begin position="1"/>
        <end position="14"/>
    </location>
</feature>
<feature type="region of interest" description="Disordered" evidence="1">
    <location>
        <begin position="242"/>
        <end position="294"/>
    </location>
</feature>
<dbReference type="Proteomes" id="UP000195557">
    <property type="component" value="Unassembled WGS sequence"/>
</dbReference>
<sequence length="514" mass="56339">MRVKSGATSSMSARAARERANSSNGRDGSPRAAMFQKLHDRLDAALDEGALTNDEIMNMITLAAAFGLEEKHANAEAPTGTLERAARYVVGDDRLLTLSSETRDITIASNAFGAPTTSSGSSGGTNQLASDSTTNVAATASNGGRRELDVATIPEGKHVRKISSTSRRPHTRSTSFPDDSDGTKKKPKPRRRTDGENVEDRLLRGWILKRAREAANLEKIRREEHAAAEGARLTRAEIDRSTEALHHRAAESDAQRAKLQEAARSEAQRLAEASVSMSMSKKTREITSRMSDFSSRLEQYTSKATERAERRLEQAQAGRAARTEAENSSARVPLTKRAETMQRTLDDLQAWNERREAKIKLAKEEAVQREVAGATFKPSLDPKSLRLALKKRMATTRDARRRGEARRVTETPSGTRAGQSPSTSSHLEFTPQINRRSSRIAASRTDANEPVYERLYGTALKSSKPGSIAASARKSPSERWGGYGVDDSFDDDEDSRDAVGFISLADVDDRVARE</sequence>
<dbReference type="EMBL" id="KZ155826">
    <property type="protein sequence ID" value="OUS44167.1"/>
    <property type="molecule type" value="Genomic_DNA"/>
</dbReference>
<feature type="region of interest" description="Disordered" evidence="1">
    <location>
        <begin position="392"/>
        <end position="448"/>
    </location>
</feature>
<name>A0A1Y5I636_OSTTA</name>
<feature type="compositionally biased region" description="Basic and acidic residues" evidence="1">
    <location>
        <begin position="242"/>
        <end position="269"/>
    </location>
</feature>
<reference evidence="2" key="1">
    <citation type="submission" date="2017-04" db="EMBL/GenBank/DDBJ databases">
        <title>Population genomics of picophytoplankton unveils novel chromosome hypervariability.</title>
        <authorList>
            <consortium name="DOE Joint Genome Institute"/>
            <person name="Blanc-Mathieu R."/>
            <person name="Krasovec M."/>
            <person name="Hebrard M."/>
            <person name="Yau S."/>
            <person name="Desgranges E."/>
            <person name="Martin J."/>
            <person name="Schackwitz W."/>
            <person name="Kuo A."/>
            <person name="Salin G."/>
            <person name="Donnadieu C."/>
            <person name="Desdevises Y."/>
            <person name="Sanchez-Ferandin S."/>
            <person name="Moreau H."/>
            <person name="Rivals E."/>
            <person name="Grigoriev I.V."/>
            <person name="Grimsley N."/>
            <person name="Eyre-Walker A."/>
            <person name="Piganeau G."/>
        </authorList>
    </citation>
    <scope>NUCLEOTIDE SEQUENCE [LARGE SCALE GENOMIC DNA]</scope>
    <source>
        <strain evidence="2">RCC 1115</strain>
    </source>
</reference>
<accession>A0A1Y5I636</accession>
<feature type="compositionally biased region" description="Basic and acidic residues" evidence="1">
    <location>
        <begin position="395"/>
        <end position="409"/>
    </location>
</feature>
<proteinExistence type="predicted"/>
<feature type="region of interest" description="Disordered" evidence="1">
    <location>
        <begin position="1"/>
        <end position="32"/>
    </location>
</feature>
<feature type="compositionally biased region" description="Polar residues" evidence="1">
    <location>
        <begin position="412"/>
        <end position="434"/>
    </location>
</feature>